<dbReference type="Pfam" id="PF00724">
    <property type="entry name" value="Oxidored_FMN"/>
    <property type="match status" value="1"/>
</dbReference>
<dbReference type="Gene3D" id="3.20.20.70">
    <property type="entry name" value="Aldolase class I"/>
    <property type="match status" value="1"/>
</dbReference>
<keyword evidence="2" id="KW-0285">Flavoprotein</keyword>
<evidence type="ECO:0000256" key="5">
    <source>
        <dbReference type="ARBA" id="ARBA00023002"/>
    </source>
</evidence>
<dbReference type="EMBL" id="FMZZ01000005">
    <property type="protein sequence ID" value="SDC89637.1"/>
    <property type="molecule type" value="Genomic_DNA"/>
</dbReference>
<dbReference type="GO" id="GO:0003959">
    <property type="term" value="F:NADPH dehydrogenase activity"/>
    <property type="evidence" value="ECO:0007669"/>
    <property type="project" value="InterPro"/>
</dbReference>
<evidence type="ECO:0000256" key="4">
    <source>
        <dbReference type="ARBA" id="ARBA00022857"/>
    </source>
</evidence>
<keyword evidence="8" id="KW-1185">Reference proteome</keyword>
<comment type="cofactor">
    <cofactor evidence="1">
        <name>FMN</name>
        <dbReference type="ChEBI" id="CHEBI:58210"/>
    </cofactor>
</comment>
<proteinExistence type="predicted"/>
<evidence type="ECO:0000256" key="3">
    <source>
        <dbReference type="ARBA" id="ARBA00022643"/>
    </source>
</evidence>
<accession>A0A1G6QD98</accession>
<evidence type="ECO:0000313" key="7">
    <source>
        <dbReference type="EMBL" id="SDC89637.1"/>
    </source>
</evidence>
<keyword evidence="5" id="KW-0560">Oxidoreductase</keyword>
<dbReference type="Proteomes" id="UP000199501">
    <property type="component" value="Unassembled WGS sequence"/>
</dbReference>
<evidence type="ECO:0000259" key="6">
    <source>
        <dbReference type="Pfam" id="PF00724"/>
    </source>
</evidence>
<dbReference type="InterPro" id="IPR001155">
    <property type="entry name" value="OxRdtase_FMN_N"/>
</dbReference>
<dbReference type="PANTHER" id="PTHR43303:SF4">
    <property type="entry name" value="NADPH DEHYDROGENASE C23G7.10C-RELATED"/>
    <property type="match status" value="1"/>
</dbReference>
<evidence type="ECO:0000256" key="2">
    <source>
        <dbReference type="ARBA" id="ARBA00022630"/>
    </source>
</evidence>
<dbReference type="GO" id="GO:0050661">
    <property type="term" value="F:NADP binding"/>
    <property type="evidence" value="ECO:0007669"/>
    <property type="project" value="InterPro"/>
</dbReference>
<dbReference type="RefSeq" id="WP_091450235.1">
    <property type="nucleotide sequence ID" value="NZ_FMZZ01000005.1"/>
</dbReference>
<dbReference type="PANTHER" id="PTHR43303">
    <property type="entry name" value="NADPH DEHYDROGENASE C23G7.10C-RELATED"/>
    <property type="match status" value="1"/>
</dbReference>
<evidence type="ECO:0000256" key="1">
    <source>
        <dbReference type="ARBA" id="ARBA00001917"/>
    </source>
</evidence>
<feature type="domain" description="NADH:flavin oxidoreductase/NADH oxidase N-terminal" evidence="6">
    <location>
        <begin position="4"/>
        <end position="339"/>
    </location>
</feature>
<keyword evidence="4" id="KW-0521">NADP</keyword>
<evidence type="ECO:0000313" key="8">
    <source>
        <dbReference type="Proteomes" id="UP000199501"/>
    </source>
</evidence>
<dbReference type="STRING" id="1271860.SAMN05216174_105193"/>
<dbReference type="InterPro" id="IPR044152">
    <property type="entry name" value="YqjM-like"/>
</dbReference>
<organism evidence="7 8">
    <name type="scientific">Actinokineospora iranica</name>
    <dbReference type="NCBI Taxonomy" id="1271860"/>
    <lineage>
        <taxon>Bacteria</taxon>
        <taxon>Bacillati</taxon>
        <taxon>Actinomycetota</taxon>
        <taxon>Actinomycetes</taxon>
        <taxon>Pseudonocardiales</taxon>
        <taxon>Pseudonocardiaceae</taxon>
        <taxon>Actinokineospora</taxon>
    </lineage>
</organism>
<dbReference type="OrthoDB" id="3169239at2"/>
<dbReference type="GO" id="GO:0010181">
    <property type="term" value="F:FMN binding"/>
    <property type="evidence" value="ECO:0007669"/>
    <property type="project" value="InterPro"/>
</dbReference>
<sequence>MSLLFSPLTLRSVTLPNRVAVSPMCQYSATDGLPDHWHLVHLGSRAAGGAGLVIAEASAVEPIGRISPDDTGIWSPAHVDAWRPVTAFIKAQGAVPGVQLAHAGRKASTYSPFAAGKHGVPDEDGGWTPVGPTSEPFIPEYRTPKALAPTEIEALVETWAQAARHAVEAGFEVVEVHAAHGYLLHEFLSPLTNTRTDSYGGDFAGRTRFPVAVVRAVRAAVGEDVPVLVRISATDWTEGGLTVDDSVEIARAFAEAGADLVDVSSGGNVAHATIVTGPGYQVPFADAIRRKAEVATGAVGEIADAHQAERILSEGSADLVLVGRELLRDPYWPLRAAATLGAEAAPPVQYARAF</sequence>
<keyword evidence="3" id="KW-0288">FMN</keyword>
<name>A0A1G6QD98_9PSEU</name>
<reference evidence="8" key="1">
    <citation type="submission" date="2016-10" db="EMBL/GenBank/DDBJ databases">
        <authorList>
            <person name="Varghese N."/>
            <person name="Submissions S."/>
        </authorList>
    </citation>
    <scope>NUCLEOTIDE SEQUENCE [LARGE SCALE GENOMIC DNA]</scope>
    <source>
        <strain evidence="8">IBRC-M 10403</strain>
    </source>
</reference>
<dbReference type="CDD" id="cd02932">
    <property type="entry name" value="OYE_YqiM_FMN"/>
    <property type="match status" value="1"/>
</dbReference>
<gene>
    <name evidence="7" type="ORF">SAMN05216174_105193</name>
</gene>
<dbReference type="InterPro" id="IPR013785">
    <property type="entry name" value="Aldolase_TIM"/>
</dbReference>
<dbReference type="AlphaFoldDB" id="A0A1G6QD98"/>
<protein>
    <submittedName>
        <fullName evidence="7">2,4-dienoyl-CoA reductase</fullName>
    </submittedName>
</protein>
<dbReference type="SUPFAM" id="SSF51395">
    <property type="entry name" value="FMN-linked oxidoreductases"/>
    <property type="match status" value="1"/>
</dbReference>